<dbReference type="EMBL" id="SMOL01000695">
    <property type="protein sequence ID" value="KAB2603174.1"/>
    <property type="molecule type" value="Genomic_DNA"/>
</dbReference>
<accession>A0A5N5FXZ6</accession>
<sequence>MDNAKQIEEPIEQRPEDDDDAFVDPPLASKKRKMEKEVAKKGPKAKKAKPSKQLVLQHEDPEKVETVVEPEQQKKDDDEITVSNVSKKGNDQTDNEEFQMTLSTWIIKSRSQDKLKIEENDALQSDNKENKNLQK</sequence>
<feature type="compositionally biased region" description="Basic and acidic residues" evidence="1">
    <location>
        <begin position="57"/>
        <end position="77"/>
    </location>
</feature>
<feature type="region of interest" description="Disordered" evidence="1">
    <location>
        <begin position="1"/>
        <end position="97"/>
    </location>
</feature>
<reference evidence="3" key="2">
    <citation type="submission" date="2019-10" db="EMBL/GenBank/DDBJ databases">
        <title>A de novo genome assembly of a pear dwarfing rootstock.</title>
        <authorList>
            <person name="Wang F."/>
            <person name="Wang J."/>
            <person name="Li S."/>
            <person name="Zhang Y."/>
            <person name="Fang M."/>
            <person name="Ma L."/>
            <person name="Zhao Y."/>
            <person name="Jiang S."/>
        </authorList>
    </citation>
    <scope>NUCLEOTIDE SEQUENCE [LARGE SCALE GENOMIC DNA]</scope>
</reference>
<evidence type="ECO:0000313" key="2">
    <source>
        <dbReference type="EMBL" id="KAB2603174.1"/>
    </source>
</evidence>
<evidence type="ECO:0000313" key="3">
    <source>
        <dbReference type="Proteomes" id="UP000327157"/>
    </source>
</evidence>
<comment type="caution">
    <text evidence="2">The sequence shown here is derived from an EMBL/GenBank/DDBJ whole genome shotgun (WGS) entry which is preliminary data.</text>
</comment>
<keyword evidence="3" id="KW-1185">Reference proteome</keyword>
<organism evidence="2 3">
    <name type="scientific">Pyrus ussuriensis x Pyrus communis</name>
    <dbReference type="NCBI Taxonomy" id="2448454"/>
    <lineage>
        <taxon>Eukaryota</taxon>
        <taxon>Viridiplantae</taxon>
        <taxon>Streptophyta</taxon>
        <taxon>Embryophyta</taxon>
        <taxon>Tracheophyta</taxon>
        <taxon>Spermatophyta</taxon>
        <taxon>Magnoliopsida</taxon>
        <taxon>eudicotyledons</taxon>
        <taxon>Gunneridae</taxon>
        <taxon>Pentapetalae</taxon>
        <taxon>rosids</taxon>
        <taxon>fabids</taxon>
        <taxon>Rosales</taxon>
        <taxon>Rosaceae</taxon>
        <taxon>Amygdaloideae</taxon>
        <taxon>Maleae</taxon>
        <taxon>Pyrus</taxon>
    </lineage>
</organism>
<dbReference type="Proteomes" id="UP000327157">
    <property type="component" value="Chromosome 10"/>
</dbReference>
<protein>
    <submittedName>
        <fullName evidence="2">Uncharacterized protein</fullName>
    </submittedName>
</protein>
<reference evidence="2 3" key="1">
    <citation type="submission" date="2019-09" db="EMBL/GenBank/DDBJ databases">
        <authorList>
            <person name="Ou C."/>
        </authorList>
    </citation>
    <scope>NUCLEOTIDE SEQUENCE [LARGE SCALE GENOMIC DNA]</scope>
    <source>
        <strain evidence="2">S2</strain>
        <tissue evidence="2">Leaf</tissue>
    </source>
</reference>
<name>A0A5N5FXZ6_9ROSA</name>
<reference evidence="2 3" key="3">
    <citation type="submission" date="2019-11" db="EMBL/GenBank/DDBJ databases">
        <title>A de novo genome assembly of a pear dwarfing rootstock.</title>
        <authorList>
            <person name="Wang F."/>
            <person name="Wang J."/>
            <person name="Li S."/>
            <person name="Zhang Y."/>
            <person name="Fang M."/>
            <person name="Ma L."/>
            <person name="Zhao Y."/>
            <person name="Jiang S."/>
        </authorList>
    </citation>
    <scope>NUCLEOTIDE SEQUENCE [LARGE SCALE GENOMIC DNA]</scope>
    <source>
        <strain evidence="2">S2</strain>
        <tissue evidence="2">Leaf</tissue>
    </source>
</reference>
<gene>
    <name evidence="2" type="ORF">D8674_004179</name>
</gene>
<feature type="compositionally biased region" description="Basic residues" evidence="1">
    <location>
        <begin position="41"/>
        <end position="50"/>
    </location>
</feature>
<proteinExistence type="predicted"/>
<feature type="compositionally biased region" description="Basic and acidic residues" evidence="1">
    <location>
        <begin position="1"/>
        <end position="14"/>
    </location>
</feature>
<dbReference type="AlphaFoldDB" id="A0A5N5FXZ6"/>
<evidence type="ECO:0000256" key="1">
    <source>
        <dbReference type="SAM" id="MobiDB-lite"/>
    </source>
</evidence>